<sequence length="306" mass="31056">MTPALRGIWLWLLCGLLAWPLAGLAQSLQPIPPLSARVIDQTATLTDSQRRALEDKLAAFERERGSQVVVLLVRTTAPEDIADYTQRLGDAWKIGRKAVGDGVLLVVAKDDRTLRIATAKAVEGAIPDLIAHRIIDGAITPRFKQGDFYAGLDAGVDQILARLKGEELPLPAAQAAAGQGVNWEELLIFIGFAAPVISRVLRGILGRTLGSLAATGIVGGIAWSFTGSIFIALAAALVAGLMGLLMARLPRGGGGGGGGSGSGGGWGGGSGGGFSSGSSSRDSDGGGGFSSGGGGNFGGGGSSGRW</sequence>
<feature type="domain" description="TPM" evidence="3">
    <location>
        <begin position="38"/>
        <end position="161"/>
    </location>
</feature>
<dbReference type="InterPro" id="IPR007621">
    <property type="entry name" value="TPM_dom"/>
</dbReference>
<feature type="transmembrane region" description="Helical" evidence="2">
    <location>
        <begin position="221"/>
        <end position="245"/>
    </location>
</feature>
<keyword evidence="2" id="KW-0812">Transmembrane</keyword>
<feature type="compositionally biased region" description="Gly residues" evidence="1">
    <location>
        <begin position="256"/>
        <end position="275"/>
    </location>
</feature>
<dbReference type="RefSeq" id="WP_161124890.1">
    <property type="nucleotide sequence ID" value="NZ_VYSB01000006.1"/>
</dbReference>
<name>A0A7C9N2C8_9BURK</name>
<comment type="caution">
    <text evidence="4">The sequence shown here is derived from an EMBL/GenBank/DDBJ whole genome shotgun (WGS) entry which is preliminary data.</text>
</comment>
<dbReference type="EMBL" id="VYSB01000006">
    <property type="protein sequence ID" value="MYZ51940.1"/>
    <property type="molecule type" value="Genomic_DNA"/>
</dbReference>
<accession>A0A7C9N2C8</accession>
<feature type="compositionally biased region" description="Gly residues" evidence="1">
    <location>
        <begin position="285"/>
        <end position="306"/>
    </location>
</feature>
<keyword evidence="2" id="KW-1133">Transmembrane helix</keyword>
<reference evidence="4 5" key="1">
    <citation type="submission" date="2019-09" db="EMBL/GenBank/DDBJ databases">
        <title>Identification of Malikia spinosa a prominent benzene-, toluene-, and ethylbenzene-degrading bacterium: enrichment, isolation and whole genome sequencing.</title>
        <authorList>
            <person name="Tancsics A."/>
            <person name="Revesz F."/>
            <person name="Kriszt B."/>
        </authorList>
    </citation>
    <scope>NUCLEOTIDE SEQUENCE [LARGE SCALE GENOMIC DNA]</scope>
    <source>
        <strain evidence="4 5">AB6</strain>
    </source>
</reference>
<evidence type="ECO:0000256" key="2">
    <source>
        <dbReference type="SAM" id="Phobius"/>
    </source>
</evidence>
<dbReference type="Gene3D" id="3.10.310.50">
    <property type="match status" value="1"/>
</dbReference>
<proteinExistence type="predicted"/>
<dbReference type="PANTHER" id="PTHR30373:SF2">
    <property type="entry name" value="UPF0603 PROTEIN YGCG"/>
    <property type="match status" value="1"/>
</dbReference>
<protein>
    <submittedName>
        <fullName evidence="4">YgcG family protein</fullName>
    </submittedName>
</protein>
<gene>
    <name evidence="4" type="ORF">F5985_07295</name>
</gene>
<evidence type="ECO:0000313" key="5">
    <source>
        <dbReference type="Proteomes" id="UP000481947"/>
    </source>
</evidence>
<keyword evidence="2" id="KW-0472">Membrane</keyword>
<dbReference type="PANTHER" id="PTHR30373">
    <property type="entry name" value="UPF0603 PROTEIN YGCG"/>
    <property type="match status" value="1"/>
</dbReference>
<evidence type="ECO:0000259" key="3">
    <source>
        <dbReference type="Pfam" id="PF04536"/>
    </source>
</evidence>
<feature type="region of interest" description="Disordered" evidence="1">
    <location>
        <begin position="256"/>
        <end position="306"/>
    </location>
</feature>
<dbReference type="AlphaFoldDB" id="A0A7C9N2C8"/>
<evidence type="ECO:0000256" key="1">
    <source>
        <dbReference type="SAM" id="MobiDB-lite"/>
    </source>
</evidence>
<dbReference type="Proteomes" id="UP000481947">
    <property type="component" value="Unassembled WGS sequence"/>
</dbReference>
<dbReference type="Pfam" id="PF04536">
    <property type="entry name" value="TPM_phosphatase"/>
    <property type="match status" value="1"/>
</dbReference>
<organism evidence="4 5">
    <name type="scientific">Malikia spinosa</name>
    <dbReference type="NCBI Taxonomy" id="86180"/>
    <lineage>
        <taxon>Bacteria</taxon>
        <taxon>Pseudomonadati</taxon>
        <taxon>Pseudomonadota</taxon>
        <taxon>Betaproteobacteria</taxon>
        <taxon>Burkholderiales</taxon>
        <taxon>Comamonadaceae</taxon>
        <taxon>Malikia</taxon>
    </lineage>
</organism>
<evidence type="ECO:0000313" key="4">
    <source>
        <dbReference type="EMBL" id="MYZ51940.1"/>
    </source>
</evidence>